<reference evidence="2 3" key="1">
    <citation type="journal article" date="2010" name="Nature">
        <title>Genome sequence of the palaeopolyploid soybean.</title>
        <authorList>
            <person name="Schmutz J."/>
            <person name="Cannon S.B."/>
            <person name="Schlueter J."/>
            <person name="Ma J."/>
            <person name="Mitros T."/>
            <person name="Nelson W."/>
            <person name="Hyten D.L."/>
            <person name="Song Q."/>
            <person name="Thelen J.J."/>
            <person name="Cheng J."/>
            <person name="Xu D."/>
            <person name="Hellsten U."/>
            <person name="May G.D."/>
            <person name="Yu Y."/>
            <person name="Sakurai T."/>
            <person name="Umezawa T."/>
            <person name="Bhattacharyya M.K."/>
            <person name="Sandhu D."/>
            <person name="Valliyodan B."/>
            <person name="Lindquist E."/>
            <person name="Peto M."/>
            <person name="Grant D."/>
            <person name="Shu S."/>
            <person name="Goodstein D."/>
            <person name="Barry K."/>
            <person name="Futrell-Griggs M."/>
            <person name="Abernathy B."/>
            <person name="Du J."/>
            <person name="Tian Z."/>
            <person name="Zhu L."/>
            <person name="Gill N."/>
            <person name="Joshi T."/>
            <person name="Libault M."/>
            <person name="Sethuraman A."/>
            <person name="Zhang X.-C."/>
            <person name="Shinozaki K."/>
            <person name="Nguyen H.T."/>
            <person name="Wing R.A."/>
            <person name="Cregan P."/>
            <person name="Specht J."/>
            <person name="Grimwood J."/>
            <person name="Rokhsar D."/>
            <person name="Stacey G."/>
            <person name="Shoemaker R.C."/>
            <person name="Jackson S.A."/>
        </authorList>
    </citation>
    <scope>NUCLEOTIDE SEQUENCE</scope>
    <source>
        <strain evidence="3">cv. Williams 82</strain>
        <tissue evidence="2">Callus</tissue>
    </source>
</reference>
<keyword evidence="1" id="KW-1133">Transmembrane helix</keyword>
<keyword evidence="1" id="KW-0472">Membrane</keyword>
<accession>A0A0R0FD17</accession>
<gene>
    <name evidence="2" type="ORF">GLYMA_18G194000</name>
</gene>
<evidence type="ECO:0000313" key="3">
    <source>
        <dbReference type="EnsemblPlants" id="KRH00111"/>
    </source>
</evidence>
<sequence>MSSALGWSYLTSVTASIYEILSPKYFITFVVLDLIWYYSYAAPVSGISYTTFSHCLADKIKSAFALQFYSNHHFASQHKKLKSVLFLLQKKLKLKNVISLQILH</sequence>
<reference evidence="3" key="2">
    <citation type="submission" date="2018-02" db="UniProtKB">
        <authorList>
            <consortium name="EnsemblPlants"/>
        </authorList>
    </citation>
    <scope>IDENTIFICATION</scope>
    <source>
        <strain evidence="3">Williams 82</strain>
    </source>
</reference>
<evidence type="ECO:0000256" key="1">
    <source>
        <dbReference type="SAM" id="Phobius"/>
    </source>
</evidence>
<organism evidence="2">
    <name type="scientific">Glycine max</name>
    <name type="common">Soybean</name>
    <name type="synonym">Glycine hispida</name>
    <dbReference type="NCBI Taxonomy" id="3847"/>
    <lineage>
        <taxon>Eukaryota</taxon>
        <taxon>Viridiplantae</taxon>
        <taxon>Streptophyta</taxon>
        <taxon>Embryophyta</taxon>
        <taxon>Tracheophyta</taxon>
        <taxon>Spermatophyta</taxon>
        <taxon>Magnoliopsida</taxon>
        <taxon>eudicotyledons</taxon>
        <taxon>Gunneridae</taxon>
        <taxon>Pentapetalae</taxon>
        <taxon>rosids</taxon>
        <taxon>fabids</taxon>
        <taxon>Fabales</taxon>
        <taxon>Fabaceae</taxon>
        <taxon>Papilionoideae</taxon>
        <taxon>50 kb inversion clade</taxon>
        <taxon>NPAAA clade</taxon>
        <taxon>indigoferoid/millettioid clade</taxon>
        <taxon>Phaseoleae</taxon>
        <taxon>Glycine</taxon>
        <taxon>Glycine subgen. Soja</taxon>
    </lineage>
</organism>
<dbReference type="EMBL" id="CM000851">
    <property type="protein sequence ID" value="KRH00111.1"/>
    <property type="molecule type" value="Genomic_DNA"/>
</dbReference>
<reference evidence="2" key="3">
    <citation type="submission" date="2018-07" db="EMBL/GenBank/DDBJ databases">
        <title>WGS assembly of Glycine max.</title>
        <authorList>
            <person name="Schmutz J."/>
            <person name="Cannon S."/>
            <person name="Schlueter J."/>
            <person name="Ma J."/>
            <person name="Mitros T."/>
            <person name="Nelson W."/>
            <person name="Hyten D."/>
            <person name="Song Q."/>
            <person name="Thelen J."/>
            <person name="Cheng J."/>
            <person name="Xu D."/>
            <person name="Hellsten U."/>
            <person name="May G."/>
            <person name="Yu Y."/>
            <person name="Sakurai T."/>
            <person name="Umezawa T."/>
            <person name="Bhattacharyya M."/>
            <person name="Sandhu D."/>
            <person name="Valliyodan B."/>
            <person name="Lindquist E."/>
            <person name="Peto M."/>
            <person name="Grant D."/>
            <person name="Shu S."/>
            <person name="Goodstein D."/>
            <person name="Barry K."/>
            <person name="Futrell-Griggs M."/>
            <person name="Abernathy B."/>
            <person name="Du J."/>
            <person name="Tian Z."/>
            <person name="Zhu L."/>
            <person name="Gill N."/>
            <person name="Joshi T."/>
            <person name="Libault M."/>
            <person name="Sethuraman A."/>
            <person name="Zhang X."/>
            <person name="Shinozaki K."/>
            <person name="Nguyen H."/>
            <person name="Wing R."/>
            <person name="Cregan P."/>
            <person name="Specht J."/>
            <person name="Grimwood J."/>
            <person name="Rokhsar D."/>
            <person name="Stacey G."/>
            <person name="Shoemaker R."/>
            <person name="Jackson S."/>
        </authorList>
    </citation>
    <scope>NUCLEOTIDE SEQUENCE</scope>
    <source>
        <tissue evidence="2">Callus</tissue>
    </source>
</reference>
<dbReference type="Proteomes" id="UP000008827">
    <property type="component" value="Chromosome 18"/>
</dbReference>
<dbReference type="Gramene" id="KRH00111">
    <property type="protein sequence ID" value="KRH00111"/>
    <property type="gene ID" value="GLYMA_18G194000"/>
</dbReference>
<keyword evidence="4" id="KW-1185">Reference proteome</keyword>
<dbReference type="EnsemblPlants" id="KRH00111">
    <property type="protein sequence ID" value="KRH00111"/>
    <property type="gene ID" value="GLYMA_18G194000"/>
</dbReference>
<dbReference type="InParanoid" id="A0A0R0FD17"/>
<evidence type="ECO:0000313" key="2">
    <source>
        <dbReference type="EMBL" id="KRH00111.1"/>
    </source>
</evidence>
<proteinExistence type="predicted"/>
<protein>
    <submittedName>
        <fullName evidence="2 3">Uncharacterized protein</fullName>
    </submittedName>
</protein>
<keyword evidence="1" id="KW-0812">Transmembrane</keyword>
<name>A0A0R0FD17_SOYBN</name>
<feature type="transmembrane region" description="Helical" evidence="1">
    <location>
        <begin position="25"/>
        <end position="52"/>
    </location>
</feature>
<dbReference type="AlphaFoldDB" id="A0A0R0FD17"/>
<evidence type="ECO:0000313" key="4">
    <source>
        <dbReference type="Proteomes" id="UP000008827"/>
    </source>
</evidence>